<gene>
    <name evidence="1" type="ORF">ACFOPI_16190</name>
</gene>
<dbReference type="InterPro" id="IPR024250">
    <property type="entry name" value="DUF2711"/>
</dbReference>
<evidence type="ECO:0000313" key="2">
    <source>
        <dbReference type="Proteomes" id="UP001595729"/>
    </source>
</evidence>
<reference evidence="2" key="1">
    <citation type="journal article" date="2019" name="Int. J. Syst. Evol. Microbiol.">
        <title>The Global Catalogue of Microorganisms (GCM) 10K type strain sequencing project: providing services to taxonomists for standard genome sequencing and annotation.</title>
        <authorList>
            <consortium name="The Broad Institute Genomics Platform"/>
            <consortium name="The Broad Institute Genome Sequencing Center for Infectious Disease"/>
            <person name="Wu L."/>
            <person name="Ma J."/>
        </authorList>
    </citation>
    <scope>NUCLEOTIDE SEQUENCE [LARGE SCALE GENOMIC DNA]</scope>
    <source>
        <strain evidence="2">KCTC 42501</strain>
    </source>
</reference>
<sequence length="233" mass="26711">MTVRICPEPDRFAIPPSDGRQLLPFYRDVFEAVFVLLHPFLRPTGTPLERFLDGPDVDREHICRICEAVSWAQVQQLGSFSSLAEIDIALRTQIHGLREGFASPTLAGQLQSCLDRSGLVQPVEGCFSELTHDKVLAFIQEEGHSWVWVGDEFGTERKLHWIDDLKKPDSDVTVGRRSVFTPDKSLLWTTHWDSHFAFVCGSGRTIDRMANDERFEGFRCDRDTEVYWSLQQR</sequence>
<accession>A0ABV7W5R1</accession>
<dbReference type="Proteomes" id="UP001595729">
    <property type="component" value="Unassembled WGS sequence"/>
</dbReference>
<comment type="caution">
    <text evidence="1">The sequence shown here is derived from an EMBL/GenBank/DDBJ whole genome shotgun (WGS) entry which is preliminary data.</text>
</comment>
<keyword evidence="2" id="KW-1185">Reference proteome</keyword>
<protein>
    <submittedName>
        <fullName evidence="1">DUF2711 family protein</fullName>
    </submittedName>
</protein>
<name>A0ABV7W5R1_9BURK</name>
<dbReference type="Pfam" id="PF10924">
    <property type="entry name" value="DUF2711"/>
    <property type="match status" value="1"/>
</dbReference>
<proteinExistence type="predicted"/>
<dbReference type="RefSeq" id="WP_382175893.1">
    <property type="nucleotide sequence ID" value="NZ_JBHRXX010000007.1"/>
</dbReference>
<dbReference type="EMBL" id="JBHRXX010000007">
    <property type="protein sequence ID" value="MFC3685143.1"/>
    <property type="molecule type" value="Genomic_DNA"/>
</dbReference>
<organism evidence="1 2">
    <name type="scientific">Hydrogenophaga luteola</name>
    <dbReference type="NCBI Taxonomy" id="1591122"/>
    <lineage>
        <taxon>Bacteria</taxon>
        <taxon>Pseudomonadati</taxon>
        <taxon>Pseudomonadota</taxon>
        <taxon>Betaproteobacteria</taxon>
        <taxon>Burkholderiales</taxon>
        <taxon>Comamonadaceae</taxon>
        <taxon>Hydrogenophaga</taxon>
    </lineage>
</organism>
<evidence type="ECO:0000313" key="1">
    <source>
        <dbReference type="EMBL" id="MFC3685143.1"/>
    </source>
</evidence>